<proteinExistence type="predicted"/>
<evidence type="ECO:0008006" key="3">
    <source>
        <dbReference type="Google" id="ProtNLM"/>
    </source>
</evidence>
<dbReference type="EMBL" id="CP117416">
    <property type="protein sequence ID" value="WCT55424.1"/>
    <property type="molecule type" value="Genomic_DNA"/>
</dbReference>
<organism evidence="1 2">
    <name type="scientific">Paenibacillus kyungheensis</name>
    <dbReference type="NCBI Taxonomy" id="1452732"/>
    <lineage>
        <taxon>Bacteria</taxon>
        <taxon>Bacillati</taxon>
        <taxon>Bacillota</taxon>
        <taxon>Bacilli</taxon>
        <taxon>Bacillales</taxon>
        <taxon>Paenibacillaceae</taxon>
        <taxon>Paenibacillus</taxon>
    </lineage>
</organism>
<dbReference type="AlphaFoldDB" id="A0AAX3M199"/>
<name>A0AAX3M199_9BACL</name>
<keyword evidence="2" id="KW-1185">Reference proteome</keyword>
<evidence type="ECO:0000313" key="1">
    <source>
        <dbReference type="EMBL" id="WCT55424.1"/>
    </source>
</evidence>
<sequence>MAVSEAEQARQQTIQIIAERYQPLFKYLKSKKCLRQKSGDFTFDISFTGSKYGELRVFVSVETSIAPPDANCIFISPIVNLTRKYKKIDSYHVITTSERERVIEEICRYIDEFVLPFFARFENIEVLSQEVSKQGFLPHRKNWDRFSLTTKRFLELYPPSPSF</sequence>
<accession>A0AAX3M199</accession>
<reference evidence="1 2" key="1">
    <citation type="submission" date="2023-02" db="EMBL/GenBank/DDBJ databases">
        <title>Genome sequence of Paenibacillus kyungheensis KACC 18744.</title>
        <authorList>
            <person name="Kim S."/>
            <person name="Heo J."/>
            <person name="Kwon S.-W."/>
        </authorList>
    </citation>
    <scope>NUCLEOTIDE SEQUENCE [LARGE SCALE GENOMIC DNA]</scope>
    <source>
        <strain evidence="1 2">KACC 18744</strain>
    </source>
</reference>
<evidence type="ECO:0000313" key="2">
    <source>
        <dbReference type="Proteomes" id="UP001220509"/>
    </source>
</evidence>
<protein>
    <recommendedName>
        <fullName evidence="3">DUF4304 domain-containing protein</fullName>
    </recommendedName>
</protein>
<dbReference type="Proteomes" id="UP001220509">
    <property type="component" value="Chromosome"/>
</dbReference>
<gene>
    <name evidence="1" type="ORF">PQ456_20105</name>
</gene>
<dbReference type="KEGG" id="pka:PQ456_20105"/>
<dbReference type="RefSeq" id="WP_273613794.1">
    <property type="nucleotide sequence ID" value="NZ_CP117416.1"/>
</dbReference>